<reference evidence="2" key="1">
    <citation type="submission" date="2015-04" db="EMBL/GenBank/DDBJ databases">
        <title>The genome sequence of the plant pathogenic Rhizarian Plasmodiophora brassicae reveals insights in its biotrophic life cycle and the origin of chitin synthesis.</title>
        <authorList>
            <person name="Schwelm A."/>
            <person name="Fogelqvist J."/>
            <person name="Knaust A."/>
            <person name="Julke S."/>
            <person name="Lilja T."/>
            <person name="Dhandapani V."/>
            <person name="Bonilla-Rosso G."/>
            <person name="Karlsson M."/>
            <person name="Shevchenko A."/>
            <person name="Choi S.R."/>
            <person name="Kim H.G."/>
            <person name="Park J.Y."/>
            <person name="Lim Y.P."/>
            <person name="Ludwig-Muller J."/>
            <person name="Dixelius C."/>
        </authorList>
    </citation>
    <scope>NUCLEOTIDE SEQUENCE</scope>
    <source>
        <tissue evidence="2">Potato root galls</tissue>
    </source>
</reference>
<dbReference type="PANTHER" id="PTHR33331:SF13">
    <property type="entry name" value="COILED-COIL DOMAIN CONTAINING 162"/>
    <property type="match status" value="1"/>
</dbReference>
<dbReference type="AlphaFoldDB" id="A0A0H5QM78"/>
<evidence type="ECO:0000256" key="1">
    <source>
        <dbReference type="SAM" id="Coils"/>
    </source>
</evidence>
<dbReference type="InterPro" id="IPR040401">
    <property type="entry name" value="CCDC162"/>
</dbReference>
<proteinExistence type="predicted"/>
<keyword evidence="1" id="KW-0175">Coiled coil</keyword>
<sequence length="1159" mass="131023">MWRQHNITCRLALSPGQCIRKLTLDPLYTDFATVTNRFSAFDVHAKDRPSQSSSTLKFRLSYLRAYDARERILRSHLECALLSEICEQQVATICGSNERKSVLGVKGGCVLVEALGFPVGLIFASCNENNFRDDIVGGLVSMAALQTIYQTGLEVLVKYNNVLGFPSAIAMKYDPSLFPSSTLLSHNSLLSLADITSDVFDRIKRMSSDLSQDPHTKVDAFVSALLSQPESLEVALRTGLRHNCAIMDLVMACDRIRAYVECALPAGSSPFTTTTSVNPSASSSITDSAAASHHIWDLTRGIAVFRDVVLQGSLSTEVNAEEIERESMAVSILFRISTLAISVQRLVDTNEGKSSLLLQNGQSTVLLRSYLVDIRNDLISSMDRSASVGSSRTMSILSDHLQILLGTIRLFTRNRADDILSMFIDQDRDKAIDHLWLFLDTDDKDAQGEVNLHFNRIFHRLSQIPRTKTRLKYVAAVQKTASLHDLFFSLRSLSGNDAINWVDSTKKCRPPSPSTNAELIFADMIKRDIGTEVAEMMQRRVDAFDDPVTIIMKTTVSSPDRIPTPLVLFLLSQEPGELMKLSSMLERYIGIEMEALDVMQIRSRIQRLSCQVHIDRPSTVLGVTRRSPKMGAESFKDFIDEVSAIAVSKDLVIDDAEPKLNIRRRDCWTLPKTDLHLALTRLARSITINQERVFQDYAAAANSIRKSLGSKLQTLEVKMRQAQTELANTKLNTAWQINHGVIDSHFSTVLELEHLKNMEKRVKQRLEAMETTIREQVEREFQREIASLKAQLLMKESRFNQYKADLKKQISTGIHDVRRQAMLGVVDSKRIPFQTKRQALEEIRRFTEESSVAQDFEEMQRTMMRMKTLFEMKEITLQSRLDGQIRNAHEKTVEARELSETLERSQQREKVLVDQLIDEKNAAKQLRDSLQTMRYELEGCQRDRRKLLNLKVKNGRQIAALEADISKYSRLQDVDVDELVTRLSHTERALEQLSMERKRTCSPNNVQVQISRKLKRCESALHAERRAKGEAVSEILSTRKILTDLERQLAESNSRATALAQDLEQERTINAHLLGNGSDLHISANNTDRSGCLREYGWTLTTASKEKLCHLDRPQTSFIRTEAKTPSLVISAKHAAFADRPLTSVKLRAPINSKHVKTF</sequence>
<feature type="coiled-coil region" evidence="1">
    <location>
        <begin position="888"/>
        <end position="933"/>
    </location>
</feature>
<feature type="coiled-coil region" evidence="1">
    <location>
        <begin position="705"/>
        <end position="779"/>
    </location>
</feature>
<accession>A0A0H5QM78</accession>
<evidence type="ECO:0000313" key="2">
    <source>
        <dbReference type="EMBL" id="CRZ02687.1"/>
    </source>
</evidence>
<name>A0A0H5QM78_9EUKA</name>
<dbReference type="PANTHER" id="PTHR33331">
    <property type="entry name" value="COILED-COIL DOMAIN-CONTAINING PROTEIN 162"/>
    <property type="match status" value="1"/>
</dbReference>
<organism evidence="2">
    <name type="scientific">Spongospora subterranea</name>
    <dbReference type="NCBI Taxonomy" id="70186"/>
    <lineage>
        <taxon>Eukaryota</taxon>
        <taxon>Sar</taxon>
        <taxon>Rhizaria</taxon>
        <taxon>Endomyxa</taxon>
        <taxon>Phytomyxea</taxon>
        <taxon>Plasmodiophorida</taxon>
        <taxon>Plasmodiophoridae</taxon>
        <taxon>Spongospora</taxon>
    </lineage>
</organism>
<protein>
    <submittedName>
        <fullName evidence="2">Uncharacterized protein</fullName>
    </submittedName>
</protein>
<dbReference type="EMBL" id="HACM01002245">
    <property type="protein sequence ID" value="CRZ02687.1"/>
    <property type="molecule type" value="Transcribed_RNA"/>
</dbReference>